<protein>
    <submittedName>
        <fullName evidence="4">Two-component system WalR/WalK regulatory protein YycI</fullName>
    </submittedName>
</protein>
<evidence type="ECO:0000256" key="1">
    <source>
        <dbReference type="SAM" id="Phobius"/>
    </source>
</evidence>
<keyword evidence="1" id="KW-1133">Transmembrane helix</keyword>
<reference evidence="3 5" key="1">
    <citation type="submission" date="2014-09" db="EMBL/GenBank/DDBJ databases">
        <title>Lactobacillus mucosae CRL573 Genome Sequencing.</title>
        <authorList>
            <person name="Bleckwedel J."/>
            <person name="Teran L.C."/>
            <person name="Bonacina J."/>
            <person name="Saavedra L."/>
            <person name="Mozzi F.B."/>
            <person name="Raya R.R."/>
        </authorList>
    </citation>
    <scope>NUCLEOTIDE SEQUENCE [LARGE SCALE GENOMIC DNA]</scope>
    <source>
        <strain evidence="3 5">CRL573</strain>
    </source>
</reference>
<feature type="transmembrane region" description="Helical" evidence="1">
    <location>
        <begin position="6"/>
        <end position="27"/>
    </location>
</feature>
<gene>
    <name evidence="4" type="primary">yycI</name>
    <name evidence="4" type="ORF">LMUP508_00063</name>
    <name evidence="3" type="ORF">LX03_09785</name>
</gene>
<dbReference type="Proteomes" id="UP000030001">
    <property type="component" value="Unassembled WGS sequence"/>
</dbReference>
<dbReference type="AlphaFoldDB" id="A0A099YA64"/>
<evidence type="ECO:0000313" key="5">
    <source>
        <dbReference type="Proteomes" id="UP000030001"/>
    </source>
</evidence>
<evidence type="ECO:0000259" key="2">
    <source>
        <dbReference type="Pfam" id="PF09648"/>
    </source>
</evidence>
<dbReference type="GO" id="GO:0016020">
    <property type="term" value="C:membrane"/>
    <property type="evidence" value="ECO:0007669"/>
    <property type="project" value="InterPro"/>
</dbReference>
<dbReference type="InterPro" id="IPR018604">
    <property type="entry name" value="YycI-like"/>
</dbReference>
<sequence length="275" mass="31832">MNFKRIQWIFVIAFAIFDIVLASYFLIGTHFTAMVKQQGQQQLILKEMHNDEISFAELSTKQPMGYYISANRANSQLTNAAAKLDDQTVRLSNGTLISELNTPIKVSMLNPERQLNDYIKNSRHVLYGSHYVYNKALSSSSTIVYTQMMEGRSVFGGEGQLRFKVSRNHKVYAYTQTYLNNIQVLRPRSVTISQQEAVTWLYKHNYIPNNSKIRWAKLGYTKTLLTKDQTVYVPTWYVEIKTKNSDDVQRLRVNAFNSTLMRNTPEEIDTTQLNQ</sequence>
<keyword evidence="1" id="KW-0812">Transmembrane</keyword>
<feature type="domain" description="Regulatory protein YycH-like" evidence="2">
    <location>
        <begin position="38"/>
        <end position="256"/>
    </location>
</feature>
<name>A0A099YA64_LIMMU</name>
<dbReference type="Proteomes" id="UP000365705">
    <property type="component" value="Unassembled WGS sequence"/>
</dbReference>
<reference evidence="4 6" key="2">
    <citation type="submission" date="2019-06" db="EMBL/GenBank/DDBJ databases">
        <authorList>
            <person name="Rodrigo-Torres L."/>
            <person name="Arahal R. D."/>
            <person name="Lucena T."/>
        </authorList>
    </citation>
    <scope>NUCLEOTIDE SEQUENCE [LARGE SCALE GENOMIC DNA]</scope>
    <source>
        <strain evidence="4 6">INIA P508</strain>
    </source>
</reference>
<proteinExistence type="predicted"/>
<evidence type="ECO:0000313" key="4">
    <source>
        <dbReference type="EMBL" id="VTZ87936.1"/>
    </source>
</evidence>
<dbReference type="EMBL" id="JROC01000037">
    <property type="protein sequence ID" value="KGL66286.1"/>
    <property type="molecule type" value="Genomic_DNA"/>
</dbReference>
<keyword evidence="1" id="KW-0472">Membrane</keyword>
<organism evidence="3 5">
    <name type="scientific">Limosilactobacillus mucosae</name>
    <name type="common">Lactobacillus mucosae</name>
    <dbReference type="NCBI Taxonomy" id="97478"/>
    <lineage>
        <taxon>Bacteria</taxon>
        <taxon>Bacillati</taxon>
        <taxon>Bacillota</taxon>
        <taxon>Bacilli</taxon>
        <taxon>Lactobacillales</taxon>
        <taxon>Lactobacillaceae</taxon>
        <taxon>Limosilactobacillus</taxon>
    </lineage>
</organism>
<dbReference type="RefSeq" id="WP_034541103.1">
    <property type="nucleotide sequence ID" value="NZ_CABFNH010000001.1"/>
</dbReference>
<evidence type="ECO:0000313" key="6">
    <source>
        <dbReference type="Proteomes" id="UP000365705"/>
    </source>
</evidence>
<evidence type="ECO:0000313" key="3">
    <source>
        <dbReference type="EMBL" id="KGL66286.1"/>
    </source>
</evidence>
<dbReference type="EMBL" id="CABFNH010000001">
    <property type="protein sequence ID" value="VTZ87936.1"/>
    <property type="molecule type" value="Genomic_DNA"/>
</dbReference>
<accession>A0A099YA64</accession>
<dbReference type="Gene3D" id="2.40.128.690">
    <property type="entry name" value="YycH protein, domain 3-like"/>
    <property type="match status" value="1"/>
</dbReference>
<dbReference type="Pfam" id="PF09648">
    <property type="entry name" value="YycI"/>
    <property type="match status" value="1"/>
</dbReference>